<evidence type="ECO:0008006" key="4">
    <source>
        <dbReference type="Google" id="ProtNLM"/>
    </source>
</evidence>
<organism evidence="2 3">
    <name type="scientific">Prorocentrum cordatum</name>
    <dbReference type="NCBI Taxonomy" id="2364126"/>
    <lineage>
        <taxon>Eukaryota</taxon>
        <taxon>Sar</taxon>
        <taxon>Alveolata</taxon>
        <taxon>Dinophyceae</taxon>
        <taxon>Prorocentrales</taxon>
        <taxon>Prorocentraceae</taxon>
        <taxon>Prorocentrum</taxon>
    </lineage>
</organism>
<sequence>MAPAPWSKESCIKSGRDGWSGDGWSKVSRAGNRACKPNDNNQSYTVCKCGHCISDRLLLLLRHGEWAGCGKHLFPCDLEGSSLPAFADGTGTQSLMKPVLPQSRRPPVCAPYAELPSGSRKEASPADPEPLEFDIGEVHLDSGWEFSEWALALELARRGRTGAHRACEPPKSAVGPEPESARVGPASVCQLEKASALDGRGRGFGRLSLAPGAAQSLDAGARSSAPLFNVPVGLENVNRPYLSSRMEGAIRVPLDGLPGCSRALAWRLGQRGGLGARGSLFVSPDNAKAVEGPGPFKWGGAGLQLESNLENTGALIPEEFGQAPPESLFPEASLGRAKGVVDSLKQSVPRAGLSVIAEGATCISAVAAGLTRAESRLRRSASLCFLAVPVARATGFISAPGWSCDQCGKFSAKTHSGDLARLRRGSWATQPVRTGIVSCQPDGRSRSPWKGADEANVDCPRERYTVEGQRGRQRGRRCHHQRGRRPRPRRRPLAAWPLEGMRVTRADGRGTQHFTLHWDPHSQRLQWGTHGRLWLGAPPRPSAPAVVSKWV</sequence>
<reference evidence="2" key="1">
    <citation type="submission" date="2023-10" db="EMBL/GenBank/DDBJ databases">
        <authorList>
            <person name="Chen Y."/>
            <person name="Shah S."/>
            <person name="Dougan E. K."/>
            <person name="Thang M."/>
            <person name="Chan C."/>
        </authorList>
    </citation>
    <scope>NUCLEOTIDE SEQUENCE [LARGE SCALE GENOMIC DNA]</scope>
</reference>
<dbReference type="EMBL" id="CAUYUJ010014815">
    <property type="protein sequence ID" value="CAK0846338.1"/>
    <property type="molecule type" value="Genomic_DNA"/>
</dbReference>
<feature type="region of interest" description="Disordered" evidence="1">
    <location>
        <begin position="110"/>
        <end position="129"/>
    </location>
</feature>
<keyword evidence="3" id="KW-1185">Reference proteome</keyword>
<gene>
    <name evidence="2" type="ORF">PCOR1329_LOCUS39873</name>
</gene>
<evidence type="ECO:0000313" key="2">
    <source>
        <dbReference type="EMBL" id="CAK0846338.1"/>
    </source>
</evidence>
<proteinExistence type="predicted"/>
<comment type="caution">
    <text evidence="2">The sequence shown here is derived from an EMBL/GenBank/DDBJ whole genome shotgun (WGS) entry which is preliminary data.</text>
</comment>
<name>A0ABN9TKF8_9DINO</name>
<feature type="non-terminal residue" evidence="2">
    <location>
        <position position="551"/>
    </location>
</feature>
<protein>
    <recommendedName>
        <fullName evidence="4">DNA-directed RNA polymerase</fullName>
    </recommendedName>
</protein>
<feature type="compositionally biased region" description="Basic residues" evidence="1">
    <location>
        <begin position="471"/>
        <end position="491"/>
    </location>
</feature>
<dbReference type="Proteomes" id="UP001189429">
    <property type="component" value="Unassembled WGS sequence"/>
</dbReference>
<feature type="region of interest" description="Disordered" evidence="1">
    <location>
        <begin position="466"/>
        <end position="491"/>
    </location>
</feature>
<evidence type="ECO:0000313" key="3">
    <source>
        <dbReference type="Proteomes" id="UP001189429"/>
    </source>
</evidence>
<accession>A0ABN9TKF8</accession>
<evidence type="ECO:0000256" key="1">
    <source>
        <dbReference type="SAM" id="MobiDB-lite"/>
    </source>
</evidence>